<evidence type="ECO:0000313" key="3">
    <source>
        <dbReference type="Proteomes" id="UP000653578"/>
    </source>
</evidence>
<evidence type="ECO:0000313" key="2">
    <source>
        <dbReference type="EMBL" id="NOU64710.1"/>
    </source>
</evidence>
<keyword evidence="3" id="KW-1185">Reference proteome</keyword>
<dbReference type="SUPFAM" id="SSF101307">
    <property type="entry name" value="YutG-like"/>
    <property type="match status" value="1"/>
</dbReference>
<dbReference type="EMBL" id="WHNY01000037">
    <property type="protein sequence ID" value="NOU64710.1"/>
    <property type="molecule type" value="Genomic_DNA"/>
</dbReference>
<dbReference type="Pfam" id="PF04608">
    <property type="entry name" value="PgpA"/>
    <property type="match status" value="1"/>
</dbReference>
<feature type="domain" description="YutG/PgpA" evidence="1">
    <location>
        <begin position="291"/>
        <end position="397"/>
    </location>
</feature>
<dbReference type="Proteomes" id="UP000653578">
    <property type="component" value="Unassembled WGS sequence"/>
</dbReference>
<proteinExistence type="predicted"/>
<reference evidence="2 3" key="1">
    <citation type="submission" date="2019-10" db="EMBL/GenBank/DDBJ databases">
        <title>Description of Paenibacillus humi sp. nov.</title>
        <authorList>
            <person name="Carlier A."/>
            <person name="Qi S."/>
        </authorList>
    </citation>
    <scope>NUCLEOTIDE SEQUENCE [LARGE SCALE GENOMIC DNA]</scope>
    <source>
        <strain evidence="2 3">LMG 31461</strain>
    </source>
</reference>
<name>A0ABX1X8D1_9BACL</name>
<dbReference type="CDD" id="cd06971">
    <property type="entry name" value="PgpA"/>
    <property type="match status" value="1"/>
</dbReference>
<dbReference type="InterPro" id="IPR007686">
    <property type="entry name" value="YutG/PgpA"/>
</dbReference>
<accession>A0ABX1X8D1</accession>
<comment type="caution">
    <text evidence="2">The sequence shown here is derived from an EMBL/GenBank/DDBJ whole genome shotgun (WGS) entry which is preliminary data.</text>
</comment>
<gene>
    <name evidence="2" type="ORF">GC096_11795</name>
</gene>
<evidence type="ECO:0000259" key="1">
    <source>
        <dbReference type="Pfam" id="PF04608"/>
    </source>
</evidence>
<dbReference type="InterPro" id="IPR036681">
    <property type="entry name" value="PgpA-like_sf"/>
</dbReference>
<dbReference type="Gene3D" id="1.10.3760.10">
    <property type="entry name" value="PgpA-like"/>
    <property type="match status" value="2"/>
</dbReference>
<organism evidence="2 3">
    <name type="scientific">Paenibacillus plantarum</name>
    <dbReference type="NCBI Taxonomy" id="2654975"/>
    <lineage>
        <taxon>Bacteria</taxon>
        <taxon>Bacillati</taxon>
        <taxon>Bacillota</taxon>
        <taxon>Bacilli</taxon>
        <taxon>Bacillales</taxon>
        <taxon>Paenibacillaceae</taxon>
        <taxon>Paenibacillus</taxon>
    </lineage>
</organism>
<sequence length="408" mass="46193">MLMFHLLISSFDFCYSHGLYDAFFVLLCIRGFVRFITTFCPPFYQSQKNIITKGIITNLRQFELICYTEYQPNKCNNYFLIFDQGGLIMRTFLKEKTLIFNEFREEVFSHYPQAVIEEAVARLLVEIKGIKKIPTDLITTTLLGVLSKTETFNVMSTLMELQKKVKHDAELLASMKDPAYNVHRTIAMSICGLYGSGAISLFGFIDCKFRFFFPTKRPKSFISKGICAIVASTASVIISDSVKMDYSKRNLQMLEARGVLLDDMVEILDQLQRPYNPDMPRSLCEEHILAVLRKQQTFHALQLAIKIDTAVEAKEFNPQYNHIVGMDEGLFGVDESIATAVPLMYGTIALTNFGYLDKAKIGIIEELDSDHADGKCNTFIDDMVCGIVAAACGRLAHNHTPTYSKPLK</sequence>
<protein>
    <recommendedName>
        <fullName evidence="1">YutG/PgpA domain-containing protein</fullName>
    </recommendedName>
</protein>